<dbReference type="Gene3D" id="3.20.20.210">
    <property type="match status" value="1"/>
</dbReference>
<dbReference type="PANTHER" id="PTHR47099">
    <property type="entry name" value="METHYLCOBAMIDE:COM METHYLTRANSFERASE MTBA"/>
    <property type="match status" value="1"/>
</dbReference>
<evidence type="ECO:0000313" key="2">
    <source>
        <dbReference type="EMBL" id="UWP58485.1"/>
    </source>
</evidence>
<dbReference type="EMBL" id="CP102290">
    <property type="protein sequence ID" value="UWP58485.1"/>
    <property type="molecule type" value="Genomic_DNA"/>
</dbReference>
<protein>
    <recommendedName>
        <fullName evidence="1">Uroporphyrinogen decarboxylase (URO-D) domain-containing protein</fullName>
    </recommendedName>
</protein>
<sequence>MISKKENVLKLYRHEMPEFLPIMGEGIINNVPVSGYLERAAGGRDGYDWFGVHWMWKEGEPAPVPGPDFLLKDIADWREIVKFPDLDQFDWEQAAKKDRILDFNRREALLYQMIHNGIFERLHTLMGFEDALCALLTDPEEVRAFFEAMADYKCRLIDKIAEYYRPDIICYHDDWGTQRSLFFAPDIWRELIKEPTRRIVEHVHSKGILFELHSCGNIQDLIPEIVDELKVDGLNIMKLNDIPRMKRITGTKVVYNVYFDTQKLDVMESAGALTEQAVRQSIREEIMELSEGGCYIPALLLVRPEWTEIIMDEYESCREELYK</sequence>
<dbReference type="PANTHER" id="PTHR47099:SF1">
    <property type="entry name" value="METHYLCOBAMIDE:COM METHYLTRANSFERASE MTBA"/>
    <property type="match status" value="1"/>
</dbReference>
<evidence type="ECO:0000259" key="1">
    <source>
        <dbReference type="Pfam" id="PF01208"/>
    </source>
</evidence>
<gene>
    <name evidence="2" type="ORF">NQ502_13990</name>
</gene>
<keyword evidence="3" id="KW-1185">Reference proteome</keyword>
<dbReference type="InterPro" id="IPR000257">
    <property type="entry name" value="Uroporphyrinogen_deCOase"/>
</dbReference>
<proteinExistence type="predicted"/>
<dbReference type="Proteomes" id="UP001060164">
    <property type="component" value="Chromosome"/>
</dbReference>
<name>A0ABY5VDD0_9FIRM</name>
<evidence type="ECO:0000313" key="3">
    <source>
        <dbReference type="Proteomes" id="UP001060164"/>
    </source>
</evidence>
<dbReference type="InterPro" id="IPR038071">
    <property type="entry name" value="UROD/MetE-like_sf"/>
</dbReference>
<accession>A0ABY5VDD0</accession>
<reference evidence="2" key="1">
    <citation type="journal article" date="2022" name="Cell">
        <title>Design, construction, and in vivo augmentation of a complex gut microbiome.</title>
        <authorList>
            <person name="Cheng A.G."/>
            <person name="Ho P.Y."/>
            <person name="Aranda-Diaz A."/>
            <person name="Jain S."/>
            <person name="Yu F.B."/>
            <person name="Meng X."/>
            <person name="Wang M."/>
            <person name="Iakiviak M."/>
            <person name="Nagashima K."/>
            <person name="Zhao A."/>
            <person name="Murugkar P."/>
            <person name="Patil A."/>
            <person name="Atabakhsh K."/>
            <person name="Weakley A."/>
            <person name="Yan J."/>
            <person name="Brumbaugh A.R."/>
            <person name="Higginbottom S."/>
            <person name="Dimas A."/>
            <person name="Shiver A.L."/>
            <person name="Deutschbauer A."/>
            <person name="Neff N."/>
            <person name="Sonnenburg J.L."/>
            <person name="Huang K.C."/>
            <person name="Fischbach M.A."/>
        </authorList>
    </citation>
    <scope>NUCLEOTIDE SEQUENCE</scope>
    <source>
        <strain evidence="2">DSM 19829</strain>
    </source>
</reference>
<feature type="domain" description="Uroporphyrinogen decarboxylase (URO-D)" evidence="1">
    <location>
        <begin position="124"/>
        <end position="252"/>
    </location>
</feature>
<dbReference type="RefSeq" id="WP_028528803.1">
    <property type="nucleotide sequence ID" value="NZ_CABLBR010000015.1"/>
</dbReference>
<dbReference type="Pfam" id="PF01208">
    <property type="entry name" value="URO-D"/>
    <property type="match status" value="1"/>
</dbReference>
<dbReference type="SUPFAM" id="SSF51726">
    <property type="entry name" value="UROD/MetE-like"/>
    <property type="match status" value="1"/>
</dbReference>
<dbReference type="InterPro" id="IPR052024">
    <property type="entry name" value="Methanogen_methyltrans"/>
</dbReference>
<organism evidence="2 3">
    <name type="scientific">Ruminococcus gauvreauii</name>
    <dbReference type="NCBI Taxonomy" id="438033"/>
    <lineage>
        <taxon>Bacteria</taxon>
        <taxon>Bacillati</taxon>
        <taxon>Bacillota</taxon>
        <taxon>Clostridia</taxon>
        <taxon>Eubacteriales</taxon>
        <taxon>Oscillospiraceae</taxon>
        <taxon>Ruminococcus</taxon>
    </lineage>
</organism>